<evidence type="ECO:0000259" key="9">
    <source>
        <dbReference type="PROSITE" id="PS50928"/>
    </source>
</evidence>
<keyword evidence="3" id="KW-1003">Cell membrane</keyword>
<reference evidence="11" key="1">
    <citation type="journal article" date="2019" name="Int. J. Syst. Evol. Microbiol.">
        <title>The Global Catalogue of Microorganisms (GCM) 10K type strain sequencing project: providing services to taxonomists for standard genome sequencing and annotation.</title>
        <authorList>
            <consortium name="The Broad Institute Genomics Platform"/>
            <consortium name="The Broad Institute Genome Sequencing Center for Infectious Disease"/>
            <person name="Wu L."/>
            <person name="Ma J."/>
        </authorList>
    </citation>
    <scope>NUCLEOTIDE SEQUENCE [LARGE SCALE GENOMIC DNA]</scope>
    <source>
        <strain evidence="11">JCM 1365</strain>
    </source>
</reference>
<comment type="caution">
    <text evidence="10">The sequence shown here is derived from an EMBL/GenBank/DDBJ whole genome shotgun (WGS) entry which is preliminary data.</text>
</comment>
<feature type="transmembrane region" description="Helical" evidence="7">
    <location>
        <begin position="298"/>
        <end position="318"/>
    </location>
</feature>
<keyword evidence="11" id="KW-1185">Reference proteome</keyword>
<keyword evidence="2 7" id="KW-0813">Transport</keyword>
<dbReference type="InterPro" id="IPR051393">
    <property type="entry name" value="ABC_transporter_permease"/>
</dbReference>
<evidence type="ECO:0000256" key="4">
    <source>
        <dbReference type="ARBA" id="ARBA00022692"/>
    </source>
</evidence>
<protein>
    <submittedName>
        <fullName evidence="10">Sugar ABC transporter permease</fullName>
    </submittedName>
</protein>
<feature type="transmembrane region" description="Helical" evidence="7">
    <location>
        <begin position="106"/>
        <end position="128"/>
    </location>
</feature>
<sequence length="322" mass="35040">MTPPPVTAPGRPDDGSSRGAGDGGSRGQAGTARRREGRAAWILAIPFCLLFLAFTAWPVIQSLFMSITDTKARDLRHPFSVNVIGLDNFTKALSDPTFRKAAGNTAYFVLVGMPLTLVVALAAAVALDKGITRFRAIFRLGFYMPVITSIVAVAVVWRFLLQDPGGLINTALGWVGITGPNWLGDPSWSMPSLILMASWRNFGTAMIIFLAGLQAVPAELHEAAAIDGAGAWKRFRFVTMPLLRPTLLFVMVTTAIGYLQFFEEPFVMTKGGPLNSTISLSMYTYQQFGFGNYGLASAMSYLIFVVIAIVTALQFRLLRERT</sequence>
<dbReference type="InterPro" id="IPR000515">
    <property type="entry name" value="MetI-like"/>
</dbReference>
<evidence type="ECO:0000256" key="6">
    <source>
        <dbReference type="ARBA" id="ARBA00023136"/>
    </source>
</evidence>
<evidence type="ECO:0000313" key="10">
    <source>
        <dbReference type="EMBL" id="GGM88991.1"/>
    </source>
</evidence>
<dbReference type="InterPro" id="IPR035906">
    <property type="entry name" value="MetI-like_sf"/>
</dbReference>
<dbReference type="EMBL" id="BMNZ01000002">
    <property type="protein sequence ID" value="GGM88991.1"/>
    <property type="molecule type" value="Genomic_DNA"/>
</dbReference>
<feature type="region of interest" description="Disordered" evidence="8">
    <location>
        <begin position="1"/>
        <end position="32"/>
    </location>
</feature>
<evidence type="ECO:0000256" key="1">
    <source>
        <dbReference type="ARBA" id="ARBA00004651"/>
    </source>
</evidence>
<feature type="transmembrane region" description="Helical" evidence="7">
    <location>
        <begin position="193"/>
        <end position="213"/>
    </location>
</feature>
<evidence type="ECO:0000256" key="5">
    <source>
        <dbReference type="ARBA" id="ARBA00022989"/>
    </source>
</evidence>
<comment type="similarity">
    <text evidence="7">Belongs to the binding-protein-dependent transport system permease family.</text>
</comment>
<comment type="subcellular location">
    <subcellularLocation>
        <location evidence="1 7">Cell membrane</location>
        <topology evidence="1 7">Multi-pass membrane protein</topology>
    </subcellularLocation>
</comment>
<dbReference type="PROSITE" id="PS50928">
    <property type="entry name" value="ABC_TM1"/>
    <property type="match status" value="1"/>
</dbReference>
<evidence type="ECO:0000256" key="8">
    <source>
        <dbReference type="SAM" id="MobiDB-lite"/>
    </source>
</evidence>
<feature type="compositionally biased region" description="Gly residues" evidence="8">
    <location>
        <begin position="18"/>
        <end position="27"/>
    </location>
</feature>
<keyword evidence="6 7" id="KW-0472">Membrane</keyword>
<accession>A0ABQ2HSZ9</accession>
<dbReference type="Pfam" id="PF00528">
    <property type="entry name" value="BPD_transp_1"/>
    <property type="match status" value="1"/>
</dbReference>
<feature type="transmembrane region" description="Helical" evidence="7">
    <location>
        <begin position="140"/>
        <end position="160"/>
    </location>
</feature>
<keyword evidence="4 7" id="KW-0812">Transmembrane</keyword>
<proteinExistence type="inferred from homology"/>
<feature type="transmembrane region" description="Helical" evidence="7">
    <location>
        <begin position="242"/>
        <end position="261"/>
    </location>
</feature>
<organism evidence="10 11">
    <name type="scientific">Terrabacter tumescens</name>
    <dbReference type="NCBI Taxonomy" id="60443"/>
    <lineage>
        <taxon>Bacteria</taxon>
        <taxon>Bacillati</taxon>
        <taxon>Actinomycetota</taxon>
        <taxon>Actinomycetes</taxon>
        <taxon>Micrococcales</taxon>
        <taxon>Intrasporangiaceae</taxon>
        <taxon>Terrabacter</taxon>
    </lineage>
</organism>
<dbReference type="PANTHER" id="PTHR30193:SF37">
    <property type="entry name" value="INNER MEMBRANE ABC TRANSPORTER PERMEASE PROTEIN YCJO"/>
    <property type="match status" value="1"/>
</dbReference>
<name>A0ABQ2HSZ9_9MICO</name>
<evidence type="ECO:0000313" key="11">
    <source>
        <dbReference type="Proteomes" id="UP000623461"/>
    </source>
</evidence>
<dbReference type="Gene3D" id="1.10.3720.10">
    <property type="entry name" value="MetI-like"/>
    <property type="match status" value="1"/>
</dbReference>
<dbReference type="CDD" id="cd06261">
    <property type="entry name" value="TM_PBP2"/>
    <property type="match status" value="1"/>
</dbReference>
<evidence type="ECO:0000256" key="7">
    <source>
        <dbReference type="RuleBase" id="RU363032"/>
    </source>
</evidence>
<feature type="transmembrane region" description="Helical" evidence="7">
    <location>
        <begin position="39"/>
        <end position="60"/>
    </location>
</feature>
<dbReference type="Proteomes" id="UP000623461">
    <property type="component" value="Unassembled WGS sequence"/>
</dbReference>
<gene>
    <name evidence="10" type="primary">lacF</name>
    <name evidence="10" type="ORF">GCM10009721_12670</name>
</gene>
<evidence type="ECO:0000256" key="3">
    <source>
        <dbReference type="ARBA" id="ARBA00022475"/>
    </source>
</evidence>
<dbReference type="PANTHER" id="PTHR30193">
    <property type="entry name" value="ABC TRANSPORTER PERMEASE PROTEIN"/>
    <property type="match status" value="1"/>
</dbReference>
<feature type="domain" description="ABC transmembrane type-1" evidence="9">
    <location>
        <begin position="102"/>
        <end position="314"/>
    </location>
</feature>
<keyword evidence="5 7" id="KW-1133">Transmembrane helix</keyword>
<dbReference type="SUPFAM" id="SSF161098">
    <property type="entry name" value="MetI-like"/>
    <property type="match status" value="1"/>
</dbReference>
<evidence type="ECO:0000256" key="2">
    <source>
        <dbReference type="ARBA" id="ARBA00022448"/>
    </source>
</evidence>